<accession>A0A3A6PSJ5</accession>
<dbReference type="GO" id="GO:0000155">
    <property type="term" value="F:phosphorelay sensor kinase activity"/>
    <property type="evidence" value="ECO:0007669"/>
    <property type="project" value="InterPro"/>
</dbReference>
<feature type="domain" description="HAMP" evidence="14">
    <location>
        <begin position="209"/>
        <end position="261"/>
    </location>
</feature>
<feature type="domain" description="Histidine kinase" evidence="13">
    <location>
        <begin position="276"/>
        <end position="496"/>
    </location>
</feature>
<keyword evidence="5" id="KW-0597">Phosphoprotein</keyword>
<dbReference type="SUPFAM" id="SSF158472">
    <property type="entry name" value="HAMP domain-like"/>
    <property type="match status" value="1"/>
</dbReference>
<dbReference type="InterPro" id="IPR036890">
    <property type="entry name" value="HATPase_C_sf"/>
</dbReference>
<comment type="catalytic activity">
    <reaction evidence="1">
        <text>ATP + protein L-histidine = ADP + protein N-phospho-L-histidine.</text>
        <dbReference type="EC" id="2.7.13.3"/>
    </reaction>
</comment>
<dbReference type="AlphaFoldDB" id="A0A3A6PSJ5"/>
<keyword evidence="11 12" id="KW-0472">Membrane</keyword>
<dbReference type="InterPro" id="IPR003661">
    <property type="entry name" value="HisK_dim/P_dom"/>
</dbReference>
<dbReference type="Gene3D" id="6.10.340.10">
    <property type="match status" value="1"/>
</dbReference>
<evidence type="ECO:0000256" key="12">
    <source>
        <dbReference type="SAM" id="Phobius"/>
    </source>
</evidence>
<dbReference type="InterPro" id="IPR036097">
    <property type="entry name" value="HisK_dim/P_sf"/>
</dbReference>
<evidence type="ECO:0000313" key="15">
    <source>
        <dbReference type="EMBL" id="RJX41249.1"/>
    </source>
</evidence>
<comment type="caution">
    <text evidence="15">The sequence shown here is derived from an EMBL/GenBank/DDBJ whole genome shotgun (WGS) entry which is preliminary data.</text>
</comment>
<dbReference type="GO" id="GO:0005886">
    <property type="term" value="C:plasma membrane"/>
    <property type="evidence" value="ECO:0007669"/>
    <property type="project" value="UniProtKB-SubCell"/>
</dbReference>
<dbReference type="FunFam" id="3.30.565.10:FF:000006">
    <property type="entry name" value="Sensor histidine kinase WalK"/>
    <property type="match status" value="1"/>
</dbReference>
<dbReference type="InterPro" id="IPR003594">
    <property type="entry name" value="HATPase_dom"/>
</dbReference>
<evidence type="ECO:0000259" key="14">
    <source>
        <dbReference type="PROSITE" id="PS50885"/>
    </source>
</evidence>
<organism evidence="15 16">
    <name type="scientific">Paenibacillus pinisoli</name>
    <dbReference type="NCBI Taxonomy" id="1276110"/>
    <lineage>
        <taxon>Bacteria</taxon>
        <taxon>Bacillati</taxon>
        <taxon>Bacillota</taxon>
        <taxon>Bacilli</taxon>
        <taxon>Bacillales</taxon>
        <taxon>Paenibacillaceae</taxon>
        <taxon>Paenibacillus</taxon>
    </lineage>
</organism>
<dbReference type="SMART" id="SM00304">
    <property type="entry name" value="HAMP"/>
    <property type="match status" value="1"/>
</dbReference>
<dbReference type="SUPFAM" id="SSF47384">
    <property type="entry name" value="Homodimeric domain of signal transducing histidine kinase"/>
    <property type="match status" value="1"/>
</dbReference>
<sequence length="496" mass="55604">MGRGLQVQRGFRIRIEVPHKMKQWMTKWLAASLLCLTALTGSAIYWLQSGQSAAQQEHAALVQAAKMKVNEPLLYLERYMLEIESKGHQDELGRLSRSIEADILAVALNGSVLYDSSGEQGSAYNPRMLLPYDRITGDEASELYTASYPVVDERTDVQVGNAVFTMSRSSLSPSLPVSSILKDKPYMLPVALAIVMASLLLLMSWMFRSRVMRPLLKLQEHSEFILKGNYKQKAEHLKQDEIGELYAVFDQMRAEIQHLDTRRMEQDKSRKELITNISHDLKTPLTTVKAYIEAIREGVCPDMESVMAYIDVMKTTTDKMSRLTEDLLLHALQELGQISVHLQEQYSRAMLEDIVRPIAHYARSTGVAFHEPAAFPNVLIHADAQRLEQVIGNLVMNALKHTKAGDAISFEMERIADDLAITIADTGTGISPEDMPFIFERYYQGRSNEAASAQPTDGSGLGLSICKYIVEAHNGTISFRSVRGEGTRFTFTLPVL</sequence>
<dbReference type="InterPro" id="IPR004358">
    <property type="entry name" value="Sig_transdc_His_kin-like_C"/>
</dbReference>
<evidence type="ECO:0000256" key="1">
    <source>
        <dbReference type="ARBA" id="ARBA00000085"/>
    </source>
</evidence>
<proteinExistence type="predicted"/>
<dbReference type="SMART" id="SM00388">
    <property type="entry name" value="HisKA"/>
    <property type="match status" value="1"/>
</dbReference>
<keyword evidence="4" id="KW-1003">Cell membrane</keyword>
<dbReference type="Pfam" id="PF00512">
    <property type="entry name" value="HisKA"/>
    <property type="match status" value="1"/>
</dbReference>
<evidence type="ECO:0000256" key="3">
    <source>
        <dbReference type="ARBA" id="ARBA00012438"/>
    </source>
</evidence>
<dbReference type="Pfam" id="PF00672">
    <property type="entry name" value="HAMP"/>
    <property type="match status" value="1"/>
</dbReference>
<dbReference type="CDD" id="cd06225">
    <property type="entry name" value="HAMP"/>
    <property type="match status" value="1"/>
</dbReference>
<dbReference type="EMBL" id="QXQB01000001">
    <property type="protein sequence ID" value="RJX41249.1"/>
    <property type="molecule type" value="Genomic_DNA"/>
</dbReference>
<dbReference type="PROSITE" id="PS50885">
    <property type="entry name" value="HAMP"/>
    <property type="match status" value="1"/>
</dbReference>
<protein>
    <recommendedName>
        <fullName evidence="3">histidine kinase</fullName>
        <ecNumber evidence="3">2.7.13.3</ecNumber>
    </recommendedName>
</protein>
<dbReference type="InterPro" id="IPR003660">
    <property type="entry name" value="HAMP_dom"/>
</dbReference>
<feature type="transmembrane region" description="Helical" evidence="12">
    <location>
        <begin position="186"/>
        <end position="207"/>
    </location>
</feature>
<dbReference type="Proteomes" id="UP000267798">
    <property type="component" value="Unassembled WGS sequence"/>
</dbReference>
<evidence type="ECO:0000256" key="4">
    <source>
        <dbReference type="ARBA" id="ARBA00022475"/>
    </source>
</evidence>
<evidence type="ECO:0000259" key="13">
    <source>
        <dbReference type="PROSITE" id="PS50109"/>
    </source>
</evidence>
<evidence type="ECO:0000256" key="9">
    <source>
        <dbReference type="ARBA" id="ARBA00022840"/>
    </source>
</evidence>
<dbReference type="Pfam" id="PF02518">
    <property type="entry name" value="HATPase_c"/>
    <property type="match status" value="1"/>
</dbReference>
<keyword evidence="12" id="KW-0812">Transmembrane</keyword>
<gene>
    <name evidence="15" type="ORF">D3P09_04485</name>
</gene>
<evidence type="ECO:0000256" key="6">
    <source>
        <dbReference type="ARBA" id="ARBA00022679"/>
    </source>
</evidence>
<dbReference type="InterPro" id="IPR005467">
    <property type="entry name" value="His_kinase_dom"/>
</dbReference>
<dbReference type="GO" id="GO:0005524">
    <property type="term" value="F:ATP binding"/>
    <property type="evidence" value="ECO:0007669"/>
    <property type="project" value="UniProtKB-KW"/>
</dbReference>
<dbReference type="Gene3D" id="3.30.565.10">
    <property type="entry name" value="Histidine kinase-like ATPase, C-terminal domain"/>
    <property type="match status" value="1"/>
</dbReference>
<dbReference type="Gene3D" id="1.10.287.130">
    <property type="match status" value="1"/>
</dbReference>
<keyword evidence="16" id="KW-1185">Reference proteome</keyword>
<evidence type="ECO:0000256" key="2">
    <source>
        <dbReference type="ARBA" id="ARBA00004651"/>
    </source>
</evidence>
<evidence type="ECO:0000256" key="8">
    <source>
        <dbReference type="ARBA" id="ARBA00022777"/>
    </source>
</evidence>
<keyword evidence="9" id="KW-0067">ATP-binding</keyword>
<evidence type="ECO:0000256" key="11">
    <source>
        <dbReference type="ARBA" id="ARBA00023136"/>
    </source>
</evidence>
<dbReference type="PANTHER" id="PTHR43547:SF2">
    <property type="entry name" value="HYBRID SIGNAL TRANSDUCTION HISTIDINE KINASE C"/>
    <property type="match status" value="1"/>
</dbReference>
<comment type="subcellular location">
    <subcellularLocation>
        <location evidence="2">Cell membrane</location>
        <topology evidence="2">Multi-pass membrane protein</topology>
    </subcellularLocation>
</comment>
<evidence type="ECO:0000313" key="16">
    <source>
        <dbReference type="Proteomes" id="UP000267798"/>
    </source>
</evidence>
<keyword evidence="7" id="KW-0547">Nucleotide-binding</keyword>
<dbReference type="CDD" id="cd00082">
    <property type="entry name" value="HisKA"/>
    <property type="match status" value="1"/>
</dbReference>
<reference evidence="15 16" key="1">
    <citation type="submission" date="2018-09" db="EMBL/GenBank/DDBJ databases">
        <title>Paenibacillus aracenensis nov. sp. isolated from a cave in southern Spain.</title>
        <authorList>
            <person name="Jurado V."/>
            <person name="Gutierrez-Patricio S."/>
            <person name="Gonzalez-Pimentel J.L."/>
            <person name="Miller A.Z."/>
            <person name="Laiz L."/>
            <person name="Saiz-Jimenez C."/>
        </authorList>
    </citation>
    <scope>NUCLEOTIDE SEQUENCE [LARGE SCALE GENOMIC DNA]</scope>
    <source>
        <strain evidence="15 16">JCM 19203</strain>
    </source>
</reference>
<dbReference type="PROSITE" id="PS50109">
    <property type="entry name" value="HIS_KIN"/>
    <property type="match status" value="1"/>
</dbReference>
<dbReference type="OrthoDB" id="335833at2"/>
<dbReference type="PRINTS" id="PR00344">
    <property type="entry name" value="BCTRLSENSOR"/>
</dbReference>
<keyword evidence="12" id="KW-1133">Transmembrane helix</keyword>
<dbReference type="SMART" id="SM00387">
    <property type="entry name" value="HATPase_c"/>
    <property type="match status" value="1"/>
</dbReference>
<dbReference type="PANTHER" id="PTHR43547">
    <property type="entry name" value="TWO-COMPONENT HISTIDINE KINASE"/>
    <property type="match status" value="1"/>
</dbReference>
<keyword evidence="10" id="KW-0902">Two-component regulatory system</keyword>
<evidence type="ECO:0000256" key="5">
    <source>
        <dbReference type="ARBA" id="ARBA00022553"/>
    </source>
</evidence>
<dbReference type="SUPFAM" id="SSF55874">
    <property type="entry name" value="ATPase domain of HSP90 chaperone/DNA topoisomerase II/histidine kinase"/>
    <property type="match status" value="1"/>
</dbReference>
<dbReference type="EC" id="2.7.13.3" evidence="3"/>
<evidence type="ECO:0000256" key="7">
    <source>
        <dbReference type="ARBA" id="ARBA00022741"/>
    </source>
</evidence>
<evidence type="ECO:0000256" key="10">
    <source>
        <dbReference type="ARBA" id="ARBA00023012"/>
    </source>
</evidence>
<keyword evidence="8 15" id="KW-0418">Kinase</keyword>
<name>A0A3A6PSJ5_9BACL</name>
<keyword evidence="6" id="KW-0808">Transferase</keyword>